<keyword evidence="7" id="KW-0472">Membrane</keyword>
<feature type="compositionally biased region" description="Low complexity" evidence="9">
    <location>
        <begin position="68"/>
        <end position="92"/>
    </location>
</feature>
<dbReference type="Proteomes" id="UP000007799">
    <property type="component" value="Unassembled WGS sequence"/>
</dbReference>
<evidence type="ECO:0000256" key="6">
    <source>
        <dbReference type="ARBA" id="ARBA00023121"/>
    </source>
</evidence>
<feature type="domain" description="PX" evidence="10">
    <location>
        <begin position="103"/>
        <end position="223"/>
    </location>
</feature>
<dbReference type="OMA" id="RGMDQER"/>
<feature type="compositionally biased region" description="Acidic residues" evidence="9">
    <location>
        <begin position="1"/>
        <end position="10"/>
    </location>
</feature>
<dbReference type="GO" id="GO:0061709">
    <property type="term" value="P:reticulophagy"/>
    <property type="evidence" value="ECO:0007669"/>
    <property type="project" value="TreeGrafter"/>
</dbReference>
<dbReference type="SUPFAM" id="SSF64268">
    <property type="entry name" value="PX domain"/>
    <property type="match status" value="1"/>
</dbReference>
<evidence type="ECO:0000259" key="10">
    <source>
        <dbReference type="PROSITE" id="PS50195"/>
    </source>
</evidence>
<feature type="coiled-coil region" evidence="8">
    <location>
        <begin position="361"/>
        <end position="430"/>
    </location>
</feature>
<dbReference type="InterPro" id="IPR001683">
    <property type="entry name" value="PX_dom"/>
</dbReference>
<comment type="subcellular location">
    <subcellularLocation>
        <location evidence="2">Cytoplasm</location>
    </subcellularLocation>
    <subcellularLocation>
        <location evidence="1">Endomembrane system</location>
        <topology evidence="1">Peripheral membrane protein</topology>
    </subcellularLocation>
</comment>
<dbReference type="GO" id="GO:0034727">
    <property type="term" value="P:piecemeal microautophagy of the nucleus"/>
    <property type="evidence" value="ECO:0007669"/>
    <property type="project" value="TreeGrafter"/>
</dbReference>
<evidence type="ECO:0000256" key="9">
    <source>
        <dbReference type="SAM" id="MobiDB-lite"/>
    </source>
</evidence>
<dbReference type="eggNOG" id="KOG2273">
    <property type="taxonomic scope" value="Eukaryota"/>
</dbReference>
<keyword evidence="6" id="KW-0446">Lipid-binding</keyword>
<accession>F2UG02</accession>
<evidence type="ECO:0000256" key="8">
    <source>
        <dbReference type="SAM" id="Coils"/>
    </source>
</evidence>
<dbReference type="PANTHER" id="PTHR45949">
    <property type="entry name" value="SORTING NEXIN-4"/>
    <property type="match status" value="1"/>
</dbReference>
<dbReference type="PROSITE" id="PS50195">
    <property type="entry name" value="PX"/>
    <property type="match status" value="1"/>
</dbReference>
<dbReference type="GeneID" id="16072447"/>
<evidence type="ECO:0000313" key="12">
    <source>
        <dbReference type="Proteomes" id="UP000007799"/>
    </source>
</evidence>
<dbReference type="RefSeq" id="XP_004991887.1">
    <property type="nucleotide sequence ID" value="XM_004991830.1"/>
</dbReference>
<keyword evidence="12" id="KW-1185">Reference proteome</keyword>
<evidence type="ECO:0000256" key="2">
    <source>
        <dbReference type="ARBA" id="ARBA00004496"/>
    </source>
</evidence>
<dbReference type="AlphaFoldDB" id="F2UG02"/>
<evidence type="ECO:0000256" key="1">
    <source>
        <dbReference type="ARBA" id="ARBA00004184"/>
    </source>
</evidence>
<dbReference type="Pfam" id="PF00787">
    <property type="entry name" value="PX"/>
    <property type="match status" value="1"/>
</dbReference>
<feature type="compositionally biased region" description="Low complexity" evidence="9">
    <location>
        <begin position="36"/>
        <end position="60"/>
    </location>
</feature>
<organism evidence="12">
    <name type="scientific">Salpingoeca rosetta (strain ATCC 50818 / BSB-021)</name>
    <dbReference type="NCBI Taxonomy" id="946362"/>
    <lineage>
        <taxon>Eukaryota</taxon>
        <taxon>Choanoflagellata</taxon>
        <taxon>Craspedida</taxon>
        <taxon>Salpingoecidae</taxon>
        <taxon>Salpingoeca</taxon>
    </lineage>
</organism>
<dbReference type="InterPro" id="IPR027267">
    <property type="entry name" value="AH/BAR_dom_sf"/>
</dbReference>
<dbReference type="SMART" id="SM00312">
    <property type="entry name" value="PX"/>
    <property type="match status" value="1"/>
</dbReference>
<dbReference type="STRING" id="946362.F2UG02"/>
<keyword evidence="5" id="KW-0963">Cytoplasm</keyword>
<dbReference type="PANTHER" id="PTHR45949:SF2">
    <property type="entry name" value="SORTING NEXIN-4"/>
    <property type="match status" value="1"/>
</dbReference>
<dbReference type="KEGG" id="sre:PTSG_06505"/>
<proteinExistence type="inferred from homology"/>
<keyword evidence="8" id="KW-0175">Coiled coil</keyword>
<dbReference type="GO" id="GO:0000407">
    <property type="term" value="C:phagophore assembly site"/>
    <property type="evidence" value="ECO:0007669"/>
    <property type="project" value="TreeGrafter"/>
</dbReference>
<dbReference type="GO" id="GO:0035091">
    <property type="term" value="F:phosphatidylinositol binding"/>
    <property type="evidence" value="ECO:0007669"/>
    <property type="project" value="InterPro"/>
</dbReference>
<dbReference type="GO" id="GO:0000422">
    <property type="term" value="P:autophagy of mitochondrion"/>
    <property type="evidence" value="ECO:0007669"/>
    <property type="project" value="TreeGrafter"/>
</dbReference>
<gene>
    <name evidence="11" type="ORF">PTSG_06505</name>
</gene>
<dbReference type="OrthoDB" id="205639at2759"/>
<dbReference type="EMBL" id="GL832972">
    <property type="protein sequence ID" value="EGD75430.1"/>
    <property type="molecule type" value="Genomic_DNA"/>
</dbReference>
<dbReference type="FunCoup" id="F2UG02">
    <property type="interactions" value="343"/>
</dbReference>
<dbReference type="Gene3D" id="1.20.1270.60">
    <property type="entry name" value="Arfaptin homology (AH) domain/BAR domain"/>
    <property type="match status" value="1"/>
</dbReference>
<reference evidence="11" key="1">
    <citation type="submission" date="2009-08" db="EMBL/GenBank/DDBJ databases">
        <title>Annotation of Salpingoeca rosetta.</title>
        <authorList>
            <consortium name="The Broad Institute Genome Sequencing Platform"/>
            <person name="Russ C."/>
            <person name="Cuomo C."/>
            <person name="Burger G."/>
            <person name="Gray M.W."/>
            <person name="Holland P.W.H."/>
            <person name="King N."/>
            <person name="Lang F.B.F."/>
            <person name="Roger A.J."/>
            <person name="Ruiz-Trillo I."/>
            <person name="Young S.K."/>
            <person name="Zeng Q."/>
            <person name="Gargeya S."/>
            <person name="Alvarado L."/>
            <person name="Berlin A."/>
            <person name="Chapman S.B."/>
            <person name="Chen Z."/>
            <person name="Freedman E."/>
            <person name="Gellesch M."/>
            <person name="Goldberg J."/>
            <person name="Griggs A."/>
            <person name="Gujja S."/>
            <person name="Heilman E."/>
            <person name="Heiman D."/>
            <person name="Howarth C."/>
            <person name="Mehta T."/>
            <person name="Neiman D."/>
            <person name="Pearson M."/>
            <person name="Roberts A."/>
            <person name="Saif S."/>
            <person name="Shea T."/>
            <person name="Shenoy N."/>
            <person name="Sisk P."/>
            <person name="Stolte C."/>
            <person name="Sykes S."/>
            <person name="White J."/>
            <person name="Yandava C."/>
            <person name="Haas B."/>
            <person name="Nusbaum C."/>
            <person name="Birren B."/>
        </authorList>
    </citation>
    <scope>NUCLEOTIDE SEQUENCE [LARGE SCALE GENOMIC DNA]</scope>
    <source>
        <strain evidence="11">ATCC 50818</strain>
    </source>
</reference>
<evidence type="ECO:0000256" key="5">
    <source>
        <dbReference type="ARBA" id="ARBA00022490"/>
    </source>
</evidence>
<dbReference type="GO" id="GO:0005769">
    <property type="term" value="C:early endosome"/>
    <property type="evidence" value="ECO:0007669"/>
    <property type="project" value="TreeGrafter"/>
</dbReference>
<evidence type="ECO:0000256" key="4">
    <source>
        <dbReference type="ARBA" id="ARBA00022448"/>
    </source>
</evidence>
<comment type="similarity">
    <text evidence="3">Belongs to the sorting nexin family.</text>
</comment>
<dbReference type="Gene3D" id="3.30.1520.10">
    <property type="entry name" value="Phox-like domain"/>
    <property type="match status" value="1"/>
</dbReference>
<evidence type="ECO:0000313" key="11">
    <source>
        <dbReference type="EMBL" id="EGD75430.1"/>
    </source>
</evidence>
<dbReference type="InterPro" id="IPR036871">
    <property type="entry name" value="PX_dom_sf"/>
</dbReference>
<dbReference type="InParanoid" id="F2UG02"/>
<evidence type="ECO:0000256" key="7">
    <source>
        <dbReference type="ARBA" id="ARBA00023136"/>
    </source>
</evidence>
<protein>
    <recommendedName>
        <fullName evidence="10">PX domain-containing protein</fullName>
    </recommendedName>
</protein>
<evidence type="ECO:0000256" key="3">
    <source>
        <dbReference type="ARBA" id="ARBA00010883"/>
    </source>
</evidence>
<name>F2UG02_SALR5</name>
<feature type="region of interest" description="Disordered" evidence="9">
    <location>
        <begin position="1"/>
        <end position="92"/>
    </location>
</feature>
<sequence>MKEEDDEPDVEDVHDSDVPAVSSSSQMDSNEPEDPLASSSQSATLTAPVPDTSTASTTTGTHHHHHQQQQQQGDDVGAAPSASSSSALPQSATKLRFQETNLEDFTIDIKFPLKHGEGRRAYASYTIETKVTRDGPFKASEMSVQRRYSHFAWLRTQLARCVPGRIVPPVPPKHDLTMNKFSEQFLETRRAGLERFLRRVAAHSVLSHNPAFVAFLELKTHEFETYMKDHASEYSRDSLASSIQSLGTSLAERDPTSRYVRERELQQQTEKATRRMAELSTKIVAAHRDESSLQQEVAVAFRALAESDTDISVSCETIADGLEKVSAESEEHLRAVDRDFAQPVQDFALYPHAVMDALHWRDVQEARRQRLETTLANKEDELSKLQTSDQKTSLGAIFGKDPEAIKREKIEKTTQQVQELTEAVDSACDKEAVANETLNSDLDRHHEVQEHELRRVIAAWAEHEAERYTQIEDAWAGVEASLTQQIELQERKLNAKEV</sequence>
<dbReference type="GO" id="GO:0032456">
    <property type="term" value="P:endocytic recycling"/>
    <property type="evidence" value="ECO:0007669"/>
    <property type="project" value="TreeGrafter"/>
</dbReference>
<dbReference type="GO" id="GO:0015031">
    <property type="term" value="P:protein transport"/>
    <property type="evidence" value="ECO:0007669"/>
    <property type="project" value="TreeGrafter"/>
</dbReference>
<keyword evidence="4" id="KW-0813">Transport</keyword>